<dbReference type="EMBL" id="JAAXYO010000146">
    <property type="protein sequence ID" value="MBU2788381.1"/>
    <property type="molecule type" value="Genomic_DNA"/>
</dbReference>
<evidence type="ECO:0000313" key="3">
    <source>
        <dbReference type="Proteomes" id="UP001197378"/>
    </source>
</evidence>
<comment type="caution">
    <text evidence="2">The sequence shown here is derived from an EMBL/GenBank/DDBJ whole genome shotgun (WGS) entry which is preliminary data.</text>
</comment>
<accession>A0AAE2YQY3</accession>
<gene>
    <name evidence="2" type="ORF">HFQ13_09230</name>
</gene>
<sequence>MRQIVLALALALGAVSVANAATVGAGFDNVGISAGPGLNMTLPGGYLKARQDFGPWVASARFEGAGGENRSDFFGGHAGIGYRFALAGLGYITPSLRMGYDTLNVPGGNLDAAFAGVHVRYAYAITPVVGLYADGGFGRDFATHVTGLSTIGGLTYEAGGGMDFHVGPGVLDAGYQYQHLPLSSANDLHLNTGQFTIGYGIHF</sequence>
<dbReference type="SUPFAM" id="SSF103515">
    <property type="entry name" value="Autotransporter"/>
    <property type="match status" value="1"/>
</dbReference>
<protein>
    <submittedName>
        <fullName evidence="2">Outer membrane beta-barrel protein</fullName>
    </submittedName>
</protein>
<dbReference type="Proteomes" id="UP001197378">
    <property type="component" value="Unassembled WGS sequence"/>
</dbReference>
<evidence type="ECO:0000313" key="2">
    <source>
        <dbReference type="EMBL" id="MBU2788381.1"/>
    </source>
</evidence>
<feature type="signal peptide" evidence="1">
    <location>
        <begin position="1"/>
        <end position="20"/>
    </location>
</feature>
<keyword evidence="3" id="KW-1185">Reference proteome</keyword>
<organism evidence="2 3">
    <name type="scientific">Igneacidithiobacillus copahuensis</name>
    <dbReference type="NCBI Taxonomy" id="2724909"/>
    <lineage>
        <taxon>Bacteria</taxon>
        <taxon>Pseudomonadati</taxon>
        <taxon>Pseudomonadota</taxon>
        <taxon>Acidithiobacillia</taxon>
        <taxon>Acidithiobacillales</taxon>
        <taxon>Acidithiobacillaceae</taxon>
        <taxon>Igneacidithiobacillus</taxon>
    </lineage>
</organism>
<dbReference type="RefSeq" id="WP_215870311.1">
    <property type="nucleotide sequence ID" value="NZ_JAAXYO010000146.1"/>
</dbReference>
<name>A0AAE2YQY3_9PROT</name>
<dbReference type="InterPro" id="IPR036709">
    <property type="entry name" value="Autotransporte_beta_dom_sf"/>
</dbReference>
<dbReference type="AlphaFoldDB" id="A0AAE2YQY3"/>
<evidence type="ECO:0000256" key="1">
    <source>
        <dbReference type="SAM" id="SignalP"/>
    </source>
</evidence>
<keyword evidence="1" id="KW-0732">Signal</keyword>
<proteinExistence type="predicted"/>
<reference evidence="2" key="1">
    <citation type="journal article" date="2021" name="ISME J.">
        <title>Genomic evolution of the class Acidithiobacillia: deep-branching Proteobacteria living in extreme acidic conditions.</title>
        <authorList>
            <person name="Moya-Beltran A."/>
            <person name="Beard S."/>
            <person name="Rojas-Villalobos C."/>
            <person name="Issotta F."/>
            <person name="Gallardo Y."/>
            <person name="Ulloa R."/>
            <person name="Giaveno A."/>
            <person name="Degli Esposti M."/>
            <person name="Johnson D.B."/>
            <person name="Quatrini R."/>
        </authorList>
    </citation>
    <scope>NUCLEOTIDE SEQUENCE</scope>
    <source>
        <strain evidence="2">VAN18-1</strain>
    </source>
</reference>
<feature type="chain" id="PRO_5042207874" evidence="1">
    <location>
        <begin position="21"/>
        <end position="203"/>
    </location>
</feature>